<evidence type="ECO:0000313" key="5">
    <source>
        <dbReference type="Proteomes" id="UP000192708"/>
    </source>
</evidence>
<feature type="signal peptide" evidence="2">
    <location>
        <begin position="1"/>
        <end position="22"/>
    </location>
</feature>
<dbReference type="STRING" id="1938817.SAMN06296008_11838"/>
<dbReference type="GO" id="GO:0042597">
    <property type="term" value="C:periplasmic space"/>
    <property type="evidence" value="ECO:0007669"/>
    <property type="project" value="UniProtKB-SubCell"/>
</dbReference>
<dbReference type="Proteomes" id="UP000192708">
    <property type="component" value="Unassembled WGS sequence"/>
</dbReference>
<gene>
    <name evidence="4" type="ORF">SAMN06296008_11838</name>
</gene>
<organism evidence="4 5">
    <name type="scientific">Polynucleobacter kasalickyi</name>
    <dbReference type="NCBI Taxonomy" id="1938817"/>
    <lineage>
        <taxon>Bacteria</taxon>
        <taxon>Pseudomonadati</taxon>
        <taxon>Pseudomonadota</taxon>
        <taxon>Betaproteobacteria</taxon>
        <taxon>Burkholderiales</taxon>
        <taxon>Burkholderiaceae</taxon>
        <taxon>Polynucleobacter</taxon>
    </lineage>
</organism>
<dbReference type="SUPFAM" id="SSF49503">
    <property type="entry name" value="Cupredoxins"/>
    <property type="match status" value="1"/>
</dbReference>
<name>A0A1W2C2W8_9BURK</name>
<feature type="domain" description="EfeO-type cupredoxin-like" evidence="3">
    <location>
        <begin position="8"/>
        <end position="109"/>
    </location>
</feature>
<dbReference type="AlphaFoldDB" id="A0A1W2C2W8"/>
<comment type="subcellular location">
    <subcellularLocation>
        <location evidence="1">Periplasm</location>
    </subcellularLocation>
</comment>
<dbReference type="RefSeq" id="WP_084285736.1">
    <property type="nucleotide sequence ID" value="NZ_FWXJ01000018.1"/>
</dbReference>
<evidence type="ECO:0000259" key="3">
    <source>
        <dbReference type="Pfam" id="PF13473"/>
    </source>
</evidence>
<protein>
    <submittedName>
        <fullName evidence="4">Cupredoxin-like domain-containing protein</fullName>
    </submittedName>
</protein>
<feature type="chain" id="PRO_5010725318" evidence="2">
    <location>
        <begin position="23"/>
        <end position="110"/>
    </location>
</feature>
<keyword evidence="2" id="KW-0732">Signal</keyword>
<evidence type="ECO:0000313" key="4">
    <source>
        <dbReference type="EMBL" id="SMC79529.1"/>
    </source>
</evidence>
<accession>A0A1W2C2W8</accession>
<keyword evidence="5" id="KW-1185">Reference proteome</keyword>
<dbReference type="InterPro" id="IPR008972">
    <property type="entry name" value="Cupredoxin"/>
</dbReference>
<reference evidence="4 5" key="1">
    <citation type="submission" date="2017-04" db="EMBL/GenBank/DDBJ databases">
        <authorList>
            <person name="Afonso C.L."/>
            <person name="Miller P.J."/>
            <person name="Scott M.A."/>
            <person name="Spackman E."/>
            <person name="Goraichik I."/>
            <person name="Dimitrov K.M."/>
            <person name="Suarez D.L."/>
            <person name="Swayne D.E."/>
        </authorList>
    </citation>
    <scope>NUCLEOTIDE SEQUENCE [LARGE SCALE GENOMIC DNA]</scope>
    <source>
        <strain evidence="4 5">VK13</strain>
    </source>
</reference>
<dbReference type="Gene3D" id="2.60.40.420">
    <property type="entry name" value="Cupredoxins - blue copper proteins"/>
    <property type="match status" value="1"/>
</dbReference>
<dbReference type="Pfam" id="PF13473">
    <property type="entry name" value="Cupredoxin_1"/>
    <property type="match status" value="1"/>
</dbReference>
<dbReference type="InterPro" id="IPR028096">
    <property type="entry name" value="EfeO_Cupredoxin"/>
</dbReference>
<evidence type="ECO:0000256" key="1">
    <source>
        <dbReference type="ARBA" id="ARBA00004418"/>
    </source>
</evidence>
<sequence>MKNTIAYTLFCLVLGVATSASANQSEINIKIQKGRFSPSEIEIPANKKVKLVVQNLDDTPEEFESHDLKKEVLIKAKSSASFYIGPLSPGRYKFEGEFSPETAQGVVIVK</sequence>
<evidence type="ECO:0000256" key="2">
    <source>
        <dbReference type="SAM" id="SignalP"/>
    </source>
</evidence>
<dbReference type="EMBL" id="FWXJ01000018">
    <property type="protein sequence ID" value="SMC79529.1"/>
    <property type="molecule type" value="Genomic_DNA"/>
</dbReference>
<proteinExistence type="predicted"/>
<dbReference type="OrthoDB" id="5958460at2"/>